<dbReference type="AlphaFoldDB" id="A0AAE0DPC8"/>
<dbReference type="InterPro" id="IPR053008">
    <property type="entry name" value="Phomopsin_biosynth_assoc"/>
</dbReference>
<sequence>MGVDDEYKMVSAQDEANDHLLEQSAAISRASYRKRNMFASILVGAVIGAAAMFLVSLLFAPQGYSVTKSAPAATTTAAAEKVEVAPSTVTVTQTATIPGGTRIPQVGVDKAHIIPAGTILDCGSNPAEARAKDCVYDVMMQDWMPRPCYDEKLSERYLATGNWTWWLDVEATKSLTLEEMRKGEHGVIFVIQDYHKSHCIFAWEKATRAIRNEWPLIEELVSYDHIMHCRHSTLSKESENVRGVRAPTAYVRCALYDDWIGHFPANSEDSIAKRDPAAKWTLF</sequence>
<keyword evidence="1" id="KW-1133">Transmembrane helix</keyword>
<keyword evidence="3" id="KW-1185">Reference proteome</keyword>
<evidence type="ECO:0000313" key="3">
    <source>
        <dbReference type="Proteomes" id="UP001281410"/>
    </source>
</evidence>
<protein>
    <submittedName>
        <fullName evidence="2">Uncharacterized protein</fullName>
    </submittedName>
</protein>
<dbReference type="EMBL" id="JANJYJ010000293">
    <property type="protein sequence ID" value="KAK3177735.1"/>
    <property type="molecule type" value="Genomic_DNA"/>
</dbReference>
<keyword evidence="1" id="KW-0812">Transmembrane</keyword>
<evidence type="ECO:0000256" key="1">
    <source>
        <dbReference type="SAM" id="Phobius"/>
    </source>
</evidence>
<organism evidence="2 3">
    <name type="scientific">Dipteronia sinensis</name>
    <dbReference type="NCBI Taxonomy" id="43782"/>
    <lineage>
        <taxon>Eukaryota</taxon>
        <taxon>Viridiplantae</taxon>
        <taxon>Streptophyta</taxon>
        <taxon>Embryophyta</taxon>
        <taxon>Tracheophyta</taxon>
        <taxon>Spermatophyta</taxon>
        <taxon>Magnoliopsida</taxon>
        <taxon>eudicotyledons</taxon>
        <taxon>Gunneridae</taxon>
        <taxon>Pentapetalae</taxon>
        <taxon>rosids</taxon>
        <taxon>malvids</taxon>
        <taxon>Sapindales</taxon>
        <taxon>Sapindaceae</taxon>
        <taxon>Hippocastanoideae</taxon>
        <taxon>Acereae</taxon>
        <taxon>Dipteronia</taxon>
    </lineage>
</organism>
<dbReference type="Proteomes" id="UP001281410">
    <property type="component" value="Unassembled WGS sequence"/>
</dbReference>
<gene>
    <name evidence="2" type="ORF">Dsin_033214</name>
</gene>
<name>A0AAE0DPC8_9ROSI</name>
<feature type="transmembrane region" description="Helical" evidence="1">
    <location>
        <begin position="37"/>
        <end position="59"/>
    </location>
</feature>
<dbReference type="PANTHER" id="PTHR35896:SF3">
    <property type="entry name" value="MAJOR FACILITATOR SUPERFAMILY TRANSPORTER"/>
    <property type="match status" value="1"/>
</dbReference>
<keyword evidence="1" id="KW-0472">Membrane</keyword>
<comment type="caution">
    <text evidence="2">The sequence shown here is derived from an EMBL/GenBank/DDBJ whole genome shotgun (WGS) entry which is preliminary data.</text>
</comment>
<dbReference type="PANTHER" id="PTHR35896">
    <property type="entry name" value="IG-LIKE DOMAIN-CONTAINING PROTEIN"/>
    <property type="match status" value="1"/>
</dbReference>
<accession>A0AAE0DPC8</accession>
<reference evidence="2" key="1">
    <citation type="journal article" date="2023" name="Plant J.">
        <title>Genome sequences and population genomics provide insights into the demographic history, inbreeding, and mutation load of two 'living fossil' tree species of Dipteronia.</title>
        <authorList>
            <person name="Feng Y."/>
            <person name="Comes H.P."/>
            <person name="Chen J."/>
            <person name="Zhu S."/>
            <person name="Lu R."/>
            <person name="Zhang X."/>
            <person name="Li P."/>
            <person name="Qiu J."/>
            <person name="Olsen K.M."/>
            <person name="Qiu Y."/>
        </authorList>
    </citation>
    <scope>NUCLEOTIDE SEQUENCE</scope>
    <source>
        <strain evidence="2">NBL</strain>
    </source>
</reference>
<proteinExistence type="predicted"/>
<evidence type="ECO:0000313" key="2">
    <source>
        <dbReference type="EMBL" id="KAK3177735.1"/>
    </source>
</evidence>